<reference evidence="2" key="1">
    <citation type="submission" date="2023-10" db="EMBL/GenBank/DDBJ databases">
        <authorList>
            <person name="Chen Y."/>
            <person name="Shah S."/>
            <person name="Dougan E. K."/>
            <person name="Thang M."/>
            <person name="Chan C."/>
        </authorList>
    </citation>
    <scope>NUCLEOTIDE SEQUENCE [LARGE SCALE GENOMIC DNA]</scope>
</reference>
<protein>
    <recommendedName>
        <fullName evidence="4">Peroxin-14</fullName>
    </recommendedName>
</protein>
<feature type="region of interest" description="Disordered" evidence="1">
    <location>
        <begin position="165"/>
        <end position="184"/>
    </location>
</feature>
<accession>A0ABN9SEV0</accession>
<feature type="region of interest" description="Disordered" evidence="1">
    <location>
        <begin position="119"/>
        <end position="153"/>
    </location>
</feature>
<dbReference type="EMBL" id="CAUYUJ010010946">
    <property type="protein sequence ID" value="CAK0830575.1"/>
    <property type="molecule type" value="Genomic_DNA"/>
</dbReference>
<keyword evidence="3" id="KW-1185">Reference proteome</keyword>
<sequence length="184" mass="19642">MEAPSGTPKSNYIKQTDRAFEQPVPKTPPTRPPTSPTPVAPTPSQRLEPASPFPPAQPELVVLGPAHSAIVEEDTPTPCDEQTPAMIDPFLLEMTQAMATQAEDPLIQGPTQSVTMATASATTASAASGGPLQTSKQEFKQRADKLGVQLETQRSQAVDFVEAVTVDSDPETRSPPRKEARCLQ</sequence>
<name>A0ABN9SEV0_9DINO</name>
<comment type="caution">
    <text evidence="2">The sequence shown here is derived from an EMBL/GenBank/DDBJ whole genome shotgun (WGS) entry which is preliminary data.</text>
</comment>
<feature type="compositionally biased region" description="Low complexity" evidence="1">
    <location>
        <begin position="119"/>
        <end position="128"/>
    </location>
</feature>
<feature type="compositionally biased region" description="Basic and acidic residues" evidence="1">
    <location>
        <begin position="170"/>
        <end position="184"/>
    </location>
</feature>
<evidence type="ECO:0000313" key="2">
    <source>
        <dbReference type="EMBL" id="CAK0830575.1"/>
    </source>
</evidence>
<evidence type="ECO:0008006" key="4">
    <source>
        <dbReference type="Google" id="ProtNLM"/>
    </source>
</evidence>
<feature type="region of interest" description="Disordered" evidence="1">
    <location>
        <begin position="1"/>
        <end position="59"/>
    </location>
</feature>
<gene>
    <name evidence="2" type="ORF">PCOR1329_LOCUS29186</name>
</gene>
<dbReference type="Proteomes" id="UP001189429">
    <property type="component" value="Unassembled WGS sequence"/>
</dbReference>
<organism evidence="2 3">
    <name type="scientific">Prorocentrum cordatum</name>
    <dbReference type="NCBI Taxonomy" id="2364126"/>
    <lineage>
        <taxon>Eukaryota</taxon>
        <taxon>Sar</taxon>
        <taxon>Alveolata</taxon>
        <taxon>Dinophyceae</taxon>
        <taxon>Prorocentrales</taxon>
        <taxon>Prorocentraceae</taxon>
        <taxon>Prorocentrum</taxon>
    </lineage>
</organism>
<evidence type="ECO:0000256" key="1">
    <source>
        <dbReference type="SAM" id="MobiDB-lite"/>
    </source>
</evidence>
<proteinExistence type="predicted"/>
<evidence type="ECO:0000313" key="3">
    <source>
        <dbReference type="Proteomes" id="UP001189429"/>
    </source>
</evidence>
<feature type="compositionally biased region" description="Pro residues" evidence="1">
    <location>
        <begin position="25"/>
        <end position="41"/>
    </location>
</feature>